<sequence length="299" mass="33850">MEQVDGGEWLMFDQRVEAAWRDFHERLVVAIERFGEGEIFRISLDRTSVYEAGDAPFVELNVVLPQVLVEVASNMTLARTWRMSRTQQARVRRLGMACPTRQEPTYGKYYDITRPDEAAAAVITALREGFGVLDPALLTSPSPVLTPPTREPWETSPLLADGARPTSRAEVNALVAIALRPLVGEVDTTDDGDAIVHFPGTSILVRPSRRAPRIRMCCTLPHHERDLDEATRIAQRLNGCMHALKFVVLDDEDFLVMVDMLARPFVPEHVLEHVEHLFRIIDGWEDEFLPEARDRQETT</sequence>
<dbReference type="Pfam" id="PF22552">
    <property type="entry name" value="TY-Chap3"/>
    <property type="match status" value="1"/>
</dbReference>
<dbReference type="EMBL" id="PIPF01000007">
    <property type="protein sequence ID" value="RWU83842.1"/>
    <property type="molecule type" value="Genomic_DNA"/>
</dbReference>
<reference evidence="4" key="3">
    <citation type="submission" date="2017-11" db="EMBL/GenBank/DDBJ databases">
        <authorList>
            <person name="Seuylemezian A."/>
            <person name="Cooper K."/>
            <person name="Vaishampayan P."/>
        </authorList>
    </citation>
    <scope>NUCLEOTIDE SEQUENCE</scope>
    <source>
        <strain evidence="4">PVAS-1</strain>
    </source>
</reference>
<dbReference type="EMBL" id="ALWX01000068">
    <property type="protein sequence ID" value="EKA60224.1"/>
    <property type="molecule type" value="Genomic_DNA"/>
</dbReference>
<evidence type="ECO:0000259" key="1">
    <source>
        <dbReference type="Pfam" id="PF22551"/>
    </source>
</evidence>
<reference evidence="3 5" key="2">
    <citation type="journal article" date="2012" name="J. Bacteriol.">
        <title>Genome Sequence of Janibacter hoylei MTCC8307, Isolated from the Stratospheric Air.</title>
        <authorList>
            <person name="Pawar S.P."/>
            <person name="Dhotre D.P."/>
            <person name="Shetty S.A."/>
            <person name="Chowdhury S.P."/>
            <person name="Chaudhari B.L."/>
            <person name="Shouche Y.S."/>
        </authorList>
    </citation>
    <scope>NUCLEOTIDE SEQUENCE [LARGE SCALE GENOMIC DNA]</scope>
    <source>
        <strain evidence="3 5">PVAS-1</strain>
    </source>
</reference>
<evidence type="ECO:0008006" key="7">
    <source>
        <dbReference type="Google" id="ProtNLM"/>
    </source>
</evidence>
<evidence type="ECO:0000313" key="5">
    <source>
        <dbReference type="Proteomes" id="UP000004474"/>
    </source>
</evidence>
<keyword evidence="6" id="KW-1185">Reference proteome</keyword>
<dbReference type="InterPro" id="IPR054343">
    <property type="entry name" value="TY-Chap_M"/>
</dbReference>
<evidence type="ECO:0000259" key="2">
    <source>
        <dbReference type="Pfam" id="PF22552"/>
    </source>
</evidence>
<evidence type="ECO:0000313" key="3">
    <source>
        <dbReference type="EMBL" id="EKA60224.1"/>
    </source>
</evidence>
<dbReference type="STRING" id="1210046.B277_13724"/>
<reference evidence="4 6" key="1">
    <citation type="journal article" date="2009" name="Int. J. Syst. Evol. Microbiol.">
        <title>Janibacter hoylei sp. nov., Bacillus isronensis sp. nov. and Bacillus aryabhattai sp. nov., isolated from cryotubes used for collecting air from the upper atmosphere.</title>
        <authorList>
            <person name="Shivaji S."/>
            <person name="Chaturvedi P."/>
            <person name="Begum Z."/>
            <person name="Pindi P.K."/>
            <person name="Manorama R."/>
            <person name="Padmanaban D.A."/>
            <person name="Shouche Y.S."/>
            <person name="Pawar S."/>
            <person name="Vaishampayan P."/>
            <person name="Dutt C.B."/>
            <person name="Datta G.N."/>
            <person name="Manchanda R.K."/>
            <person name="Rao U.R."/>
            <person name="Bhargava P.M."/>
            <person name="Narlikar J.V."/>
        </authorList>
    </citation>
    <scope>NUCLEOTIDE SEQUENCE [LARGE SCALE GENOMIC DNA]</scope>
    <source>
        <strain evidence="4 6">PVAS-1</strain>
    </source>
</reference>
<proteinExistence type="predicted"/>
<dbReference type="AlphaFoldDB" id="K1DV13"/>
<dbReference type="InterPro" id="IPR054344">
    <property type="entry name" value="TY-Chap_N"/>
</dbReference>
<dbReference type="Proteomes" id="UP000288711">
    <property type="component" value="Unassembled WGS sequence"/>
</dbReference>
<dbReference type="Pfam" id="PF22551">
    <property type="entry name" value="TY-Chap1"/>
    <property type="match status" value="1"/>
</dbReference>
<dbReference type="Proteomes" id="UP000004474">
    <property type="component" value="Unassembled WGS sequence"/>
</dbReference>
<protein>
    <recommendedName>
        <fullName evidence="7">YbjN domain-containing protein</fullName>
    </recommendedName>
</protein>
<gene>
    <name evidence="3" type="ORF">B277_13724</name>
    <name evidence="4" type="ORF">CWN80_08985</name>
</gene>
<dbReference type="PATRIC" id="fig|1210046.3.peg.2634"/>
<comment type="caution">
    <text evidence="3">The sequence shown here is derived from an EMBL/GenBank/DDBJ whole genome shotgun (WGS) entry which is preliminary data.</text>
</comment>
<feature type="domain" description="TY-Chap central" evidence="1">
    <location>
        <begin position="170"/>
        <end position="289"/>
    </location>
</feature>
<feature type="domain" description="TY-Chap N-terminal" evidence="2">
    <location>
        <begin position="19"/>
        <end position="138"/>
    </location>
</feature>
<evidence type="ECO:0000313" key="6">
    <source>
        <dbReference type="Proteomes" id="UP000288711"/>
    </source>
</evidence>
<evidence type="ECO:0000313" key="4">
    <source>
        <dbReference type="EMBL" id="RWU83842.1"/>
    </source>
</evidence>
<accession>K1DV13</accession>
<organism evidence="3 5">
    <name type="scientific">Janibacter hoylei PVAS-1</name>
    <dbReference type="NCBI Taxonomy" id="1210046"/>
    <lineage>
        <taxon>Bacteria</taxon>
        <taxon>Bacillati</taxon>
        <taxon>Actinomycetota</taxon>
        <taxon>Actinomycetes</taxon>
        <taxon>Micrococcales</taxon>
        <taxon>Intrasporangiaceae</taxon>
        <taxon>Janibacter</taxon>
    </lineage>
</organism>
<name>K1DV13_9MICO</name>